<evidence type="ECO:0000313" key="2">
    <source>
        <dbReference type="EMBL" id="GHG00138.1"/>
    </source>
</evidence>
<dbReference type="Gene3D" id="3.40.50.300">
    <property type="entry name" value="P-loop containing nucleotide triphosphate hydrolases"/>
    <property type="match status" value="1"/>
</dbReference>
<protein>
    <recommendedName>
        <fullName evidence="4">FtsK domain-containing protein</fullName>
    </recommendedName>
</protein>
<accession>A0ABQ3K6I9</accession>
<reference evidence="3" key="1">
    <citation type="journal article" date="2019" name="Int. J. Syst. Evol. Microbiol.">
        <title>The Global Catalogue of Microorganisms (GCM) 10K type strain sequencing project: providing services to taxonomists for standard genome sequencing and annotation.</title>
        <authorList>
            <consortium name="The Broad Institute Genomics Platform"/>
            <consortium name="The Broad Institute Genome Sequencing Center for Infectious Disease"/>
            <person name="Wu L."/>
            <person name="Ma J."/>
        </authorList>
    </citation>
    <scope>NUCLEOTIDE SEQUENCE [LARGE SCALE GENOMIC DNA]</scope>
    <source>
        <strain evidence="3">CGMCC 4.7680</strain>
    </source>
</reference>
<feature type="region of interest" description="Disordered" evidence="1">
    <location>
        <begin position="74"/>
        <end position="101"/>
    </location>
</feature>
<comment type="caution">
    <text evidence="2">The sequence shown here is derived from an EMBL/GenBank/DDBJ whole genome shotgun (WGS) entry which is preliminary data.</text>
</comment>
<gene>
    <name evidence="2" type="ORF">GCM10017567_13650</name>
</gene>
<dbReference type="Proteomes" id="UP000649955">
    <property type="component" value="Unassembled WGS sequence"/>
</dbReference>
<organism evidence="2 3">
    <name type="scientific">Amycolatopsis bullii</name>
    <dbReference type="NCBI Taxonomy" id="941987"/>
    <lineage>
        <taxon>Bacteria</taxon>
        <taxon>Bacillati</taxon>
        <taxon>Actinomycetota</taxon>
        <taxon>Actinomycetes</taxon>
        <taxon>Pseudonocardiales</taxon>
        <taxon>Pseudonocardiaceae</taxon>
        <taxon>Amycolatopsis</taxon>
    </lineage>
</organism>
<keyword evidence="3" id="KW-1185">Reference proteome</keyword>
<evidence type="ECO:0000256" key="1">
    <source>
        <dbReference type="SAM" id="MobiDB-lite"/>
    </source>
</evidence>
<dbReference type="RefSeq" id="WP_229902516.1">
    <property type="nucleotide sequence ID" value="NZ_BNAW01000004.1"/>
</dbReference>
<dbReference type="InterPro" id="IPR027417">
    <property type="entry name" value="P-loop_NTPase"/>
</dbReference>
<evidence type="ECO:0008006" key="4">
    <source>
        <dbReference type="Google" id="ProtNLM"/>
    </source>
</evidence>
<proteinExistence type="predicted"/>
<sequence length="135" mass="14592">MWRGPELFVLLEDYELVATVGRNPLQPLLEFLQQARDIGLHLVIVRGSGGAGRALFEPVLQRLRELDSPGLIMSGATDEGASLADVKPSPQPPGRGMLVPRRHGTGLVQVAWRKQAESWLQGAASTTTSRPSSLS</sequence>
<name>A0ABQ3K6I9_9PSEU</name>
<dbReference type="EMBL" id="BNAW01000004">
    <property type="protein sequence ID" value="GHG00138.1"/>
    <property type="molecule type" value="Genomic_DNA"/>
</dbReference>
<evidence type="ECO:0000313" key="3">
    <source>
        <dbReference type="Proteomes" id="UP000649955"/>
    </source>
</evidence>